<gene>
    <name evidence="7" type="primary">pcyA</name>
    <name evidence="8" type="ORF">C7K55_02480</name>
</gene>
<evidence type="ECO:0000256" key="6">
    <source>
        <dbReference type="ARBA" id="ARBA00049084"/>
    </source>
</evidence>
<reference evidence="8 9" key="1">
    <citation type="journal article" date="2018" name="Environ. Microbiol.">
        <title>Ecological and genomic features of two widespread freshwater picocyanobacteria.</title>
        <authorList>
            <person name="Cabello-Yeves P.J."/>
            <person name="Picazo A."/>
            <person name="Camacho A."/>
            <person name="Callieri C."/>
            <person name="Rosselli R."/>
            <person name="Roda-Garcia J.J."/>
            <person name="Coutinho F.H."/>
            <person name="Rodriguez-Valera F."/>
        </authorList>
    </citation>
    <scope>NUCLEOTIDE SEQUENCE [LARGE SCALE GENOMIC DNA]</scope>
    <source>
        <strain evidence="8 9">Tous</strain>
    </source>
</reference>
<dbReference type="NCBIfam" id="NF002760">
    <property type="entry name" value="PRK02816.1"/>
    <property type="match status" value="1"/>
</dbReference>
<comment type="similarity">
    <text evidence="2 7">Belongs to the HY2 family.</text>
</comment>
<keyword evidence="5 7" id="KW-0560">Oxidoreductase</keyword>
<dbReference type="GO" id="GO:0010024">
    <property type="term" value="P:phytochromobilin biosynthetic process"/>
    <property type="evidence" value="ECO:0007669"/>
    <property type="project" value="InterPro"/>
</dbReference>
<evidence type="ECO:0000313" key="9">
    <source>
        <dbReference type="Proteomes" id="UP000243002"/>
    </source>
</evidence>
<dbReference type="EC" id="1.3.7.5" evidence="3 7"/>
<dbReference type="InterPro" id="IPR022870">
    <property type="entry name" value="Ferredoxin_bilin_OxRdtase"/>
</dbReference>
<evidence type="ECO:0000256" key="2">
    <source>
        <dbReference type="ARBA" id="ARBA00006908"/>
    </source>
</evidence>
<name>A0A2P7N064_9CYAN</name>
<dbReference type="GO" id="GO:0050620">
    <property type="term" value="F:phycocyanobilin:ferredoxin oxidoreductase activity"/>
    <property type="evidence" value="ECO:0007669"/>
    <property type="project" value="UniProtKB-UniRule"/>
</dbReference>
<evidence type="ECO:0000256" key="4">
    <source>
        <dbReference type="ARBA" id="ARBA00016783"/>
    </source>
</evidence>
<dbReference type="EMBL" id="PXXO01000002">
    <property type="protein sequence ID" value="PSJ06857.1"/>
    <property type="molecule type" value="Genomic_DNA"/>
</dbReference>
<evidence type="ECO:0000256" key="1">
    <source>
        <dbReference type="ARBA" id="ARBA00003354"/>
    </source>
</evidence>
<evidence type="ECO:0000256" key="5">
    <source>
        <dbReference type="ARBA" id="ARBA00023002"/>
    </source>
</evidence>
<evidence type="ECO:0000256" key="3">
    <source>
        <dbReference type="ARBA" id="ARBA00012716"/>
    </source>
</evidence>
<sequence>MRGRICILLAAPPVVSSAPASSQSPDAGPESSCGESGAIHPLMDALAARIRTFWQGLPELEAFAVSADLEAISGSLDGESLFIRNELRRCRGLRKLHLETARLGAGLQILHCVLFPDPSFDLPVFGADIVAGPAGVSAAIVDLSPVCGELPAGIGEALAARPRCSFVQERELPGWASIFSPYVRFVRPTSAAEEAGFLDEVSGFLDVLASAIATSEAQAPTHPATLARWQGQLRYCKQQKQNDKTRRVLEKAFNPEWADRYIEELLFDDPPAP</sequence>
<protein>
    <recommendedName>
        <fullName evidence="4 7">Phycocyanobilin:ferredoxin oxidoreductase</fullName>
        <ecNumber evidence="3 7">1.3.7.5</ecNumber>
    </recommendedName>
</protein>
<evidence type="ECO:0000256" key="7">
    <source>
        <dbReference type="HAMAP-Rule" id="MF_00618"/>
    </source>
</evidence>
<keyword evidence="9" id="KW-1185">Reference proteome</keyword>
<comment type="function">
    <text evidence="1 7">Catalyzes the four-electron reduction of biliverdin IX-alpha (2-electron reduction at both the A and D rings); the reaction proceeds via an isolatable 2-electron intermediate, 181,182-dihydrobiliverdin.</text>
</comment>
<dbReference type="OrthoDB" id="581340at2"/>
<dbReference type="AlphaFoldDB" id="A0A2P7N064"/>
<dbReference type="PANTHER" id="PTHR34557">
    <property type="entry name" value="PHYTOCHROMOBILIN:FERREDOXIN OXIDOREDUCTASE, CHLOROPLASTIC"/>
    <property type="match status" value="1"/>
</dbReference>
<dbReference type="GO" id="GO:0050897">
    <property type="term" value="F:cobalt ion binding"/>
    <property type="evidence" value="ECO:0007669"/>
    <property type="project" value="InterPro"/>
</dbReference>
<accession>A0A2P7N064</accession>
<dbReference type="InterPro" id="IPR009249">
    <property type="entry name" value="Ferredoxin-dep_bilin_Rdtase"/>
</dbReference>
<dbReference type="Gene3D" id="3.40.1500.20">
    <property type="match status" value="1"/>
</dbReference>
<dbReference type="PANTHER" id="PTHR34557:SF1">
    <property type="entry name" value="PHYTOCHROMOBILIN:FERREDOXIN OXIDOREDUCTASE, CHLOROPLASTIC"/>
    <property type="match status" value="1"/>
</dbReference>
<proteinExistence type="inferred from homology"/>
<comment type="catalytic activity">
    <reaction evidence="6 7">
        <text>(2R,3Z)-phycocyanobilin + 4 oxidized [2Fe-2S]-[ferredoxin] = biliverdin IXalpha + 4 reduced [2Fe-2S]-[ferredoxin] + 4 H(+)</text>
        <dbReference type="Rhea" id="RHEA:15309"/>
        <dbReference type="Rhea" id="RHEA-COMP:10000"/>
        <dbReference type="Rhea" id="RHEA-COMP:10001"/>
        <dbReference type="ChEBI" id="CHEBI:15378"/>
        <dbReference type="ChEBI" id="CHEBI:33737"/>
        <dbReference type="ChEBI" id="CHEBI:33738"/>
        <dbReference type="ChEBI" id="CHEBI:57437"/>
        <dbReference type="ChEBI" id="CHEBI:57991"/>
        <dbReference type="EC" id="1.3.7.5"/>
    </reaction>
</comment>
<evidence type="ECO:0000313" key="8">
    <source>
        <dbReference type="EMBL" id="PSJ06857.1"/>
    </source>
</evidence>
<dbReference type="Pfam" id="PF05996">
    <property type="entry name" value="Fe_bilin_red"/>
    <property type="match status" value="1"/>
</dbReference>
<comment type="caution">
    <text evidence="8">The sequence shown here is derived from an EMBL/GenBank/DDBJ whole genome shotgun (WGS) entry which is preliminary data.</text>
</comment>
<dbReference type="HAMAP" id="MF_00618">
    <property type="entry name" value="Ferredoxin_bilin_red"/>
    <property type="match status" value="1"/>
</dbReference>
<organism evidence="8 9">
    <name type="scientific">Cyanobium usitatum str. Tous</name>
    <dbReference type="NCBI Taxonomy" id="2116684"/>
    <lineage>
        <taxon>Bacteria</taxon>
        <taxon>Bacillati</taxon>
        <taxon>Cyanobacteriota</taxon>
        <taxon>Cyanophyceae</taxon>
        <taxon>Synechococcales</taxon>
        <taxon>Prochlorococcaceae</taxon>
        <taxon>Cyanobium</taxon>
    </lineage>
</organism>
<dbReference type="Proteomes" id="UP000243002">
    <property type="component" value="Unassembled WGS sequence"/>
</dbReference>